<comment type="caution">
    <text evidence="3">The sequence shown here is derived from an EMBL/GenBank/DDBJ whole genome shotgun (WGS) entry which is preliminary data.</text>
</comment>
<feature type="transmembrane region" description="Helical" evidence="1">
    <location>
        <begin position="105"/>
        <end position="125"/>
    </location>
</feature>
<evidence type="ECO:0000259" key="2">
    <source>
        <dbReference type="Pfam" id="PF02517"/>
    </source>
</evidence>
<gene>
    <name evidence="3" type="ORF">H8716_03405</name>
</gene>
<dbReference type="Pfam" id="PF02517">
    <property type="entry name" value="Rce1-like"/>
    <property type="match status" value="1"/>
</dbReference>
<sequence>MMEMMQIWAKILEPVLIHFIAINIVQMMGLHADAAFLTTMAAVMVLPFFCYMMKKDGCFQKKRKTLAIRKTAEIVLLGIGANAVCSILLNLINCRAGFSNDAQEALFGSSFAVQLVGIGIIVPIMEEVLFRGLVYNRLKAYNNEWLSMILAAGIFAVYHGNPLQILFAFPMGLLLLAVYEKEGTLMAPIALHMAVNISSILFTAAGSL</sequence>
<proteinExistence type="predicted"/>
<keyword evidence="3" id="KW-0482">Metalloprotease</keyword>
<dbReference type="InterPro" id="IPR003675">
    <property type="entry name" value="Rce1/LyrA-like_dom"/>
</dbReference>
<dbReference type="GO" id="GO:0008237">
    <property type="term" value="F:metallopeptidase activity"/>
    <property type="evidence" value="ECO:0007669"/>
    <property type="project" value="UniProtKB-KW"/>
</dbReference>
<dbReference type="EMBL" id="JACRSZ010000001">
    <property type="protein sequence ID" value="MBC8572140.1"/>
    <property type="molecule type" value="Genomic_DNA"/>
</dbReference>
<keyword evidence="3" id="KW-0378">Hydrolase</keyword>
<dbReference type="RefSeq" id="WP_249307101.1">
    <property type="nucleotide sequence ID" value="NZ_JACRSZ010000001.1"/>
</dbReference>
<feature type="transmembrane region" description="Helical" evidence="1">
    <location>
        <begin position="74"/>
        <end position="93"/>
    </location>
</feature>
<dbReference type="Proteomes" id="UP000657421">
    <property type="component" value="Unassembled WGS sequence"/>
</dbReference>
<keyword evidence="1" id="KW-0812">Transmembrane</keyword>
<keyword evidence="1" id="KW-0472">Membrane</keyword>
<keyword evidence="4" id="KW-1185">Reference proteome</keyword>
<dbReference type="PANTHER" id="PTHR36435">
    <property type="entry name" value="SLR1288 PROTEIN"/>
    <property type="match status" value="1"/>
</dbReference>
<accession>A0ABR7N7L3</accession>
<dbReference type="InterPro" id="IPR052710">
    <property type="entry name" value="CAAX_protease"/>
</dbReference>
<feature type="domain" description="CAAX prenyl protease 2/Lysostaphin resistance protein A-like" evidence="2">
    <location>
        <begin position="110"/>
        <end position="197"/>
    </location>
</feature>
<dbReference type="PANTHER" id="PTHR36435:SF1">
    <property type="entry name" value="CAAX AMINO TERMINAL PROTEASE FAMILY PROTEIN"/>
    <property type="match status" value="1"/>
</dbReference>
<protein>
    <submittedName>
        <fullName evidence="3">CPBP family intramembrane metalloprotease</fullName>
    </submittedName>
</protein>
<feature type="transmembrane region" description="Helical" evidence="1">
    <location>
        <begin position="185"/>
        <end position="205"/>
    </location>
</feature>
<name>A0ABR7N7L3_9FIRM</name>
<keyword evidence="3" id="KW-0645">Protease</keyword>
<evidence type="ECO:0000313" key="3">
    <source>
        <dbReference type="EMBL" id="MBC8572140.1"/>
    </source>
</evidence>
<organism evidence="3 4">
    <name type="scientific">Jingyaoa shaoxingensis</name>
    <dbReference type="NCBI Taxonomy" id="2763671"/>
    <lineage>
        <taxon>Bacteria</taxon>
        <taxon>Bacillati</taxon>
        <taxon>Bacillota</taxon>
        <taxon>Clostridia</taxon>
        <taxon>Lachnospirales</taxon>
        <taxon>Lachnospiraceae</taxon>
        <taxon>Jingyaoa</taxon>
    </lineage>
</organism>
<feature type="transmembrane region" description="Helical" evidence="1">
    <location>
        <begin position="7"/>
        <end position="28"/>
    </location>
</feature>
<reference evidence="3 4" key="1">
    <citation type="submission" date="2020-08" db="EMBL/GenBank/DDBJ databases">
        <title>Genome public.</title>
        <authorList>
            <person name="Liu C."/>
            <person name="Sun Q."/>
        </authorList>
    </citation>
    <scope>NUCLEOTIDE SEQUENCE [LARGE SCALE GENOMIC DNA]</scope>
    <source>
        <strain evidence="3 4">NSJ-46</strain>
    </source>
</reference>
<feature type="transmembrane region" description="Helical" evidence="1">
    <location>
        <begin position="34"/>
        <end position="53"/>
    </location>
</feature>
<keyword evidence="1" id="KW-1133">Transmembrane helix</keyword>
<evidence type="ECO:0000256" key="1">
    <source>
        <dbReference type="SAM" id="Phobius"/>
    </source>
</evidence>
<feature type="transmembrane region" description="Helical" evidence="1">
    <location>
        <begin position="146"/>
        <end position="179"/>
    </location>
</feature>
<evidence type="ECO:0000313" key="4">
    <source>
        <dbReference type="Proteomes" id="UP000657421"/>
    </source>
</evidence>